<evidence type="ECO:0000256" key="1">
    <source>
        <dbReference type="ARBA" id="ARBA00005964"/>
    </source>
</evidence>
<gene>
    <name evidence="4" type="ORF">GSOID_T00002620001</name>
</gene>
<evidence type="ECO:0000313" key="4">
    <source>
        <dbReference type="EMBL" id="CBY07631.1"/>
    </source>
</evidence>
<evidence type="ECO:0000256" key="2">
    <source>
        <dbReference type="ARBA" id="ARBA00022801"/>
    </source>
</evidence>
<dbReference type="InterPro" id="IPR002018">
    <property type="entry name" value="CarbesteraseB"/>
</dbReference>
<dbReference type="InterPro" id="IPR029058">
    <property type="entry name" value="AB_hydrolase_fold"/>
</dbReference>
<keyword evidence="2" id="KW-0378">Hydrolase</keyword>
<protein>
    <recommendedName>
        <fullName evidence="3">Carboxylesterase type B domain-containing protein</fullName>
    </recommendedName>
</protein>
<dbReference type="Gene3D" id="2.60.120.260">
    <property type="entry name" value="Galactose-binding domain-like"/>
    <property type="match status" value="1"/>
</dbReference>
<dbReference type="AlphaFoldDB" id="E4X6C7"/>
<name>E4X6C7_OIKDI</name>
<dbReference type="PROSITE" id="PS00122">
    <property type="entry name" value="CARBOXYLESTERASE_B_1"/>
    <property type="match status" value="1"/>
</dbReference>
<dbReference type="InterPro" id="IPR019826">
    <property type="entry name" value="Carboxylesterase_B_AS"/>
</dbReference>
<evidence type="ECO:0000259" key="3">
    <source>
        <dbReference type="Pfam" id="PF00135"/>
    </source>
</evidence>
<dbReference type="Pfam" id="PF00135">
    <property type="entry name" value="COesterase"/>
    <property type="match status" value="1"/>
</dbReference>
<dbReference type="PANTHER" id="PTHR11559">
    <property type="entry name" value="CARBOXYLESTERASE"/>
    <property type="match status" value="1"/>
</dbReference>
<dbReference type="ESTHER" id="oikdi-e4x6c7">
    <property type="family name" value="Carb_B_Chordata"/>
</dbReference>
<comment type="similarity">
    <text evidence="1">Belongs to the type-B carboxylesterase/lipase family.</text>
</comment>
<dbReference type="Gene3D" id="3.40.50.1820">
    <property type="entry name" value="alpha/beta hydrolase"/>
    <property type="match status" value="1"/>
</dbReference>
<dbReference type="Proteomes" id="UP000001307">
    <property type="component" value="Unassembled WGS sequence"/>
</dbReference>
<dbReference type="EMBL" id="FN653026">
    <property type="protein sequence ID" value="CBY07631.1"/>
    <property type="molecule type" value="Genomic_DNA"/>
</dbReference>
<dbReference type="SUPFAM" id="SSF53474">
    <property type="entry name" value="alpha/beta-Hydrolases"/>
    <property type="match status" value="1"/>
</dbReference>
<accession>E4X6C7</accession>
<organism evidence="4">
    <name type="scientific">Oikopleura dioica</name>
    <name type="common">Tunicate</name>
    <dbReference type="NCBI Taxonomy" id="34765"/>
    <lineage>
        <taxon>Eukaryota</taxon>
        <taxon>Metazoa</taxon>
        <taxon>Chordata</taxon>
        <taxon>Tunicata</taxon>
        <taxon>Appendicularia</taxon>
        <taxon>Copelata</taxon>
        <taxon>Oikopleuridae</taxon>
        <taxon>Oikopleura</taxon>
    </lineage>
</organism>
<feature type="domain" description="Carboxylesterase type B" evidence="3">
    <location>
        <begin position="244"/>
        <end position="739"/>
    </location>
</feature>
<sequence length="777" mass="87729">MKLQAVLFSSSISAESCSERCDGGLTAANEPCNVESCSIYTDGSNLFGESGTFDTLENWHCINECTAEQVQPGYYSENAALVTGRGQFSAFAQEINGNLFENREYQGRIFIKPKAGNNPGLARVNVRNRKKEDNSSTYTVLKDWVQVPTDSEWIALDFIWNPAEKNDEPLDAYAFGVYIMYTGENGEYEDFYQDESFLIPTGDDPTTTTPLETTTSASNENTFSFTITSGETTFTGEHTSFGNVHFKGIKFAEAERWRAPVMKTSYDASYDATKYGIMCMTSEWHSWRPNVNDMAEDCLFINVHTRPEYITNGEKRPILAYIHGGGLKAGNNRKEYDYLIQEQGVVMFSIQYRLGPYGFLYDHDSPFEHKGNWGFLDQQMALQWIQQFGGEFGGDVNRVTLGGCSAGSQSTWWHLAMPSSWPYFHAAISNGIGVFGQHNETASLDVNRMYNEHIATQLECPQLDVDCLRTKSLDELNNQFRAIGSIYIVEVFHDVGFGPHVDGVLTKKTPLEALFDGQIRPNTPISWNYNRDDVWTLLKEGRFINTLSMFAEFHDRIDEITELMTTSGIEYASDLTDQMFVATYGQEYWDEYLVDVFGCPSGADGTIVDCKWAMNSYLNARMWSCNTQYGFTGAPLTDPNIGPIYPLELHKENCDGQTRACHCQDASWVFGQAWMSDSLSDTEKIYLRAGRDFWGQFIREGTFPTGDDFGEMKSIKELDGKINLVDENGIVHDFAYEQECNALNSLGQEIGYLRVYQNGYYHTFDNEPAVLFGNLLS</sequence>
<keyword evidence="5" id="KW-1185">Reference proteome</keyword>
<dbReference type="InParanoid" id="E4X6C7"/>
<evidence type="ECO:0000313" key="5">
    <source>
        <dbReference type="Proteomes" id="UP000001307"/>
    </source>
</evidence>
<dbReference type="OrthoDB" id="3200163at2759"/>
<dbReference type="GO" id="GO:0016787">
    <property type="term" value="F:hydrolase activity"/>
    <property type="evidence" value="ECO:0007669"/>
    <property type="project" value="UniProtKB-KW"/>
</dbReference>
<dbReference type="InterPro" id="IPR050309">
    <property type="entry name" value="Type-B_Carboxylest/Lipase"/>
</dbReference>
<proteinExistence type="inferred from homology"/>
<reference evidence="4" key="1">
    <citation type="journal article" date="2010" name="Science">
        <title>Plasticity of animal genome architecture unmasked by rapid evolution of a pelagic tunicate.</title>
        <authorList>
            <person name="Denoeud F."/>
            <person name="Henriet S."/>
            <person name="Mungpakdee S."/>
            <person name="Aury J.M."/>
            <person name="Da Silva C."/>
            <person name="Brinkmann H."/>
            <person name="Mikhaleva J."/>
            <person name="Olsen L.C."/>
            <person name="Jubin C."/>
            <person name="Canestro C."/>
            <person name="Bouquet J.M."/>
            <person name="Danks G."/>
            <person name="Poulain J."/>
            <person name="Campsteijn C."/>
            <person name="Adamski M."/>
            <person name="Cross I."/>
            <person name="Yadetie F."/>
            <person name="Muffato M."/>
            <person name="Louis A."/>
            <person name="Butcher S."/>
            <person name="Tsagkogeorga G."/>
            <person name="Konrad A."/>
            <person name="Singh S."/>
            <person name="Jensen M.F."/>
            <person name="Cong E.H."/>
            <person name="Eikeseth-Otteraa H."/>
            <person name="Noel B."/>
            <person name="Anthouard V."/>
            <person name="Porcel B.M."/>
            <person name="Kachouri-Lafond R."/>
            <person name="Nishino A."/>
            <person name="Ugolini M."/>
            <person name="Chourrout P."/>
            <person name="Nishida H."/>
            <person name="Aasland R."/>
            <person name="Huzurbazar S."/>
            <person name="Westhof E."/>
            <person name="Delsuc F."/>
            <person name="Lehrach H."/>
            <person name="Reinhardt R."/>
            <person name="Weissenbach J."/>
            <person name="Roy S.W."/>
            <person name="Artiguenave F."/>
            <person name="Postlethwait J.H."/>
            <person name="Manak J.R."/>
            <person name="Thompson E.M."/>
            <person name="Jaillon O."/>
            <person name="Du Pasquier L."/>
            <person name="Boudinot P."/>
            <person name="Liberles D.A."/>
            <person name="Volff J.N."/>
            <person name="Philippe H."/>
            <person name="Lenhard B."/>
            <person name="Roest Crollius H."/>
            <person name="Wincker P."/>
            <person name="Chourrout D."/>
        </authorList>
    </citation>
    <scope>NUCLEOTIDE SEQUENCE [LARGE SCALE GENOMIC DNA]</scope>
</reference>